<dbReference type="InterPro" id="IPR009057">
    <property type="entry name" value="Homeodomain-like_sf"/>
</dbReference>
<proteinExistence type="predicted"/>
<dbReference type="PANTHER" id="PTHR30055">
    <property type="entry name" value="HTH-TYPE TRANSCRIPTIONAL REGULATOR RUTR"/>
    <property type="match status" value="1"/>
</dbReference>
<feature type="domain" description="HTH tetR-type" evidence="3">
    <location>
        <begin position="17"/>
        <end position="76"/>
    </location>
</feature>
<dbReference type="Gene3D" id="1.10.357.10">
    <property type="entry name" value="Tetracycline Repressor, domain 2"/>
    <property type="match status" value="1"/>
</dbReference>
<dbReference type="InterPro" id="IPR050109">
    <property type="entry name" value="HTH-type_TetR-like_transc_reg"/>
</dbReference>
<name>N8ZMD5_9GAMM</name>
<dbReference type="Pfam" id="PF00440">
    <property type="entry name" value="TetR_N"/>
    <property type="match status" value="1"/>
</dbReference>
<dbReference type="PATRIC" id="fig|1120926.3.peg.839"/>
<dbReference type="SUPFAM" id="SSF48498">
    <property type="entry name" value="Tetracyclin repressor-like, C-terminal domain"/>
    <property type="match status" value="1"/>
</dbReference>
<dbReference type="InterPro" id="IPR036271">
    <property type="entry name" value="Tet_transcr_reg_TetR-rel_C_sf"/>
</dbReference>
<feature type="DNA-binding region" description="H-T-H motif" evidence="2">
    <location>
        <begin position="39"/>
        <end position="58"/>
    </location>
</feature>
<dbReference type="SUPFAM" id="SSF46689">
    <property type="entry name" value="Homeodomain-like"/>
    <property type="match status" value="1"/>
</dbReference>
<organism evidence="4 5">
    <name type="scientific">Acinetobacter gerneri DSM 14967 = CIP 107464 = MTCC 9824</name>
    <dbReference type="NCBI Taxonomy" id="1120926"/>
    <lineage>
        <taxon>Bacteria</taxon>
        <taxon>Pseudomonadati</taxon>
        <taxon>Pseudomonadota</taxon>
        <taxon>Gammaproteobacteria</taxon>
        <taxon>Moraxellales</taxon>
        <taxon>Moraxellaceae</taxon>
        <taxon>Acinetobacter</taxon>
    </lineage>
</organism>
<keyword evidence="1 2" id="KW-0238">DNA-binding</keyword>
<dbReference type="Proteomes" id="UP000013117">
    <property type="component" value="Unassembled WGS sequence"/>
</dbReference>
<dbReference type="eggNOG" id="COG1309">
    <property type="taxonomic scope" value="Bacteria"/>
</dbReference>
<dbReference type="AlphaFoldDB" id="N8ZMD5"/>
<dbReference type="GO" id="GO:0000976">
    <property type="term" value="F:transcription cis-regulatory region binding"/>
    <property type="evidence" value="ECO:0007669"/>
    <property type="project" value="TreeGrafter"/>
</dbReference>
<dbReference type="InterPro" id="IPR001647">
    <property type="entry name" value="HTH_TetR"/>
</dbReference>
<dbReference type="GO" id="GO:0003700">
    <property type="term" value="F:DNA-binding transcription factor activity"/>
    <property type="evidence" value="ECO:0007669"/>
    <property type="project" value="TreeGrafter"/>
</dbReference>
<evidence type="ECO:0000259" key="3">
    <source>
        <dbReference type="PROSITE" id="PS50977"/>
    </source>
</evidence>
<accession>N8ZMD5</accession>
<evidence type="ECO:0000313" key="4">
    <source>
        <dbReference type="EMBL" id="ENV34909.1"/>
    </source>
</evidence>
<keyword evidence="5" id="KW-1185">Reference proteome</keyword>
<reference evidence="4 5" key="1">
    <citation type="submission" date="2013-02" db="EMBL/GenBank/DDBJ databases">
        <title>The Genome Sequence of Acinetobacter gerneri CIP 107464.</title>
        <authorList>
            <consortium name="The Broad Institute Genome Sequencing Platform"/>
            <consortium name="The Broad Institute Genome Sequencing Center for Infectious Disease"/>
            <person name="Cerqueira G."/>
            <person name="Feldgarden M."/>
            <person name="Courvalin P."/>
            <person name="Perichon B."/>
            <person name="Grillot-Courvalin C."/>
            <person name="Clermont D."/>
            <person name="Rocha E."/>
            <person name="Yoon E.-J."/>
            <person name="Nemec A."/>
            <person name="Walker B."/>
            <person name="Young S.K."/>
            <person name="Zeng Q."/>
            <person name="Gargeya S."/>
            <person name="Fitzgerald M."/>
            <person name="Haas B."/>
            <person name="Abouelleil A."/>
            <person name="Alvarado L."/>
            <person name="Arachchi H.M."/>
            <person name="Berlin A.M."/>
            <person name="Chapman S.B."/>
            <person name="Dewar J."/>
            <person name="Goldberg J."/>
            <person name="Griggs A."/>
            <person name="Gujja S."/>
            <person name="Hansen M."/>
            <person name="Howarth C."/>
            <person name="Imamovic A."/>
            <person name="Larimer J."/>
            <person name="McCowan C."/>
            <person name="Murphy C."/>
            <person name="Neiman D."/>
            <person name="Pearson M."/>
            <person name="Priest M."/>
            <person name="Roberts A."/>
            <person name="Saif S."/>
            <person name="Shea T."/>
            <person name="Sisk P."/>
            <person name="Sykes S."/>
            <person name="Wortman J."/>
            <person name="Nusbaum C."/>
            <person name="Birren B."/>
        </authorList>
    </citation>
    <scope>NUCLEOTIDE SEQUENCE [LARGE SCALE GENOMIC DNA]</scope>
    <source>
        <strain evidence="4 5">CIP 107464</strain>
    </source>
</reference>
<dbReference type="HOGENOM" id="CLU_069356_17_3_6"/>
<evidence type="ECO:0000256" key="2">
    <source>
        <dbReference type="PROSITE-ProRule" id="PRU00335"/>
    </source>
</evidence>
<dbReference type="PROSITE" id="PS50977">
    <property type="entry name" value="HTH_TETR_2"/>
    <property type="match status" value="1"/>
</dbReference>
<comment type="caution">
    <text evidence="4">The sequence shown here is derived from an EMBL/GenBank/DDBJ whole genome shotgun (WGS) entry which is preliminary data.</text>
</comment>
<dbReference type="EMBL" id="APPN01000051">
    <property type="protein sequence ID" value="ENV34909.1"/>
    <property type="molecule type" value="Genomic_DNA"/>
</dbReference>
<protein>
    <recommendedName>
        <fullName evidence="3">HTH tetR-type domain-containing protein</fullName>
    </recommendedName>
</protein>
<dbReference type="PANTHER" id="PTHR30055:SF223">
    <property type="entry name" value="HTH-TYPE TRANSCRIPTIONAL REGULATOR UIDR"/>
    <property type="match status" value="1"/>
</dbReference>
<sequence length="191" mass="21841">MQVLDMQTTLNRQQKAAQNRIDLLNAALLIFRHHGIRAPLQMVIDEAGVGRATFYRNFADRKALVIALMEYGLERLEKNAQHFIQFEDGLFQLIRNHIHNLPLLTALVDYWRVIEHHDPVLIEIYARRDAILQPLIDKAIAHGVCRADLTPKDYAMITGILRSSFQGLNEQEQVRLATRAVDLLINGIKAS</sequence>
<dbReference type="PRINTS" id="PR00455">
    <property type="entry name" value="HTHTETR"/>
</dbReference>
<evidence type="ECO:0000256" key="1">
    <source>
        <dbReference type="ARBA" id="ARBA00023125"/>
    </source>
</evidence>
<dbReference type="STRING" id="202952.GCA_000747725_03691"/>
<evidence type="ECO:0000313" key="5">
    <source>
        <dbReference type="Proteomes" id="UP000013117"/>
    </source>
</evidence>
<gene>
    <name evidence="4" type="ORF">F960_00880</name>
</gene>